<accession>A0AAP0HYA0</accession>
<feature type="compositionally biased region" description="Polar residues" evidence="1">
    <location>
        <begin position="121"/>
        <end position="153"/>
    </location>
</feature>
<evidence type="ECO:0000256" key="1">
    <source>
        <dbReference type="SAM" id="MobiDB-lite"/>
    </source>
</evidence>
<proteinExistence type="predicted"/>
<dbReference type="EMBL" id="JBBNAG010000010">
    <property type="protein sequence ID" value="KAK9101011.1"/>
    <property type="molecule type" value="Genomic_DNA"/>
</dbReference>
<sequence length="242" mass="26602">MTCSLIKGGWKDSWESHLVGKILSQYLMNRRLQPCRGKNKVTAGPMLVGAKSKGNFLQGLEVSLPQRLNTRKQKFKRQSGHPCYRYQRPVELNSVFSVFSLEHAGVLLASGDIDPKLEYGSESTGSTATPQNGIGRNARSNGISTVTRSNYGSNPPKGRNAVNPGVTVLVLLVICSTGVTDVAARLFTAWLRYRSLVGRNCSIPTIPECLLYSARSFARSKQDEEASKLSCEINRKVILQLL</sequence>
<protein>
    <submittedName>
        <fullName evidence="2">Uncharacterized protein</fullName>
    </submittedName>
</protein>
<organism evidence="2 3">
    <name type="scientific">Stephania cephalantha</name>
    <dbReference type="NCBI Taxonomy" id="152367"/>
    <lineage>
        <taxon>Eukaryota</taxon>
        <taxon>Viridiplantae</taxon>
        <taxon>Streptophyta</taxon>
        <taxon>Embryophyta</taxon>
        <taxon>Tracheophyta</taxon>
        <taxon>Spermatophyta</taxon>
        <taxon>Magnoliopsida</taxon>
        <taxon>Ranunculales</taxon>
        <taxon>Menispermaceae</taxon>
        <taxon>Menispermoideae</taxon>
        <taxon>Cissampelideae</taxon>
        <taxon>Stephania</taxon>
    </lineage>
</organism>
<keyword evidence="3" id="KW-1185">Reference proteome</keyword>
<gene>
    <name evidence="2" type="ORF">Scep_024441</name>
</gene>
<dbReference type="Proteomes" id="UP001419268">
    <property type="component" value="Unassembled WGS sequence"/>
</dbReference>
<comment type="caution">
    <text evidence="2">The sequence shown here is derived from an EMBL/GenBank/DDBJ whole genome shotgun (WGS) entry which is preliminary data.</text>
</comment>
<feature type="region of interest" description="Disordered" evidence="1">
    <location>
        <begin position="120"/>
        <end position="158"/>
    </location>
</feature>
<dbReference type="AlphaFoldDB" id="A0AAP0HYA0"/>
<name>A0AAP0HYA0_9MAGN</name>
<evidence type="ECO:0000313" key="3">
    <source>
        <dbReference type="Proteomes" id="UP001419268"/>
    </source>
</evidence>
<reference evidence="2 3" key="1">
    <citation type="submission" date="2024-01" db="EMBL/GenBank/DDBJ databases">
        <title>Genome assemblies of Stephania.</title>
        <authorList>
            <person name="Yang L."/>
        </authorList>
    </citation>
    <scope>NUCLEOTIDE SEQUENCE [LARGE SCALE GENOMIC DNA]</scope>
    <source>
        <strain evidence="2">JXDWG</strain>
        <tissue evidence="2">Leaf</tissue>
    </source>
</reference>
<evidence type="ECO:0000313" key="2">
    <source>
        <dbReference type="EMBL" id="KAK9101011.1"/>
    </source>
</evidence>